<evidence type="ECO:0000313" key="1">
    <source>
        <dbReference type="EMBL" id="CAK3935286.1"/>
    </source>
</evidence>
<dbReference type="EMBL" id="CAVMBE010000014">
    <property type="protein sequence ID" value="CAK3935286.1"/>
    <property type="molecule type" value="Genomic_DNA"/>
</dbReference>
<name>A0AAI8YVZ5_9PEZI</name>
<reference evidence="1" key="1">
    <citation type="submission" date="2023-11" db="EMBL/GenBank/DDBJ databases">
        <authorList>
            <person name="Alioto T."/>
            <person name="Alioto T."/>
            <person name="Gomez Garrido J."/>
        </authorList>
    </citation>
    <scope>NUCLEOTIDE SEQUENCE</scope>
</reference>
<organism evidence="1 2">
    <name type="scientific">Lecanosticta acicola</name>
    <dbReference type="NCBI Taxonomy" id="111012"/>
    <lineage>
        <taxon>Eukaryota</taxon>
        <taxon>Fungi</taxon>
        <taxon>Dikarya</taxon>
        <taxon>Ascomycota</taxon>
        <taxon>Pezizomycotina</taxon>
        <taxon>Dothideomycetes</taxon>
        <taxon>Dothideomycetidae</taxon>
        <taxon>Mycosphaerellales</taxon>
        <taxon>Mycosphaerellaceae</taxon>
        <taxon>Lecanosticta</taxon>
    </lineage>
</organism>
<evidence type="ECO:0000313" key="2">
    <source>
        <dbReference type="Proteomes" id="UP001296104"/>
    </source>
</evidence>
<comment type="caution">
    <text evidence="1">The sequence shown here is derived from an EMBL/GenBank/DDBJ whole genome shotgun (WGS) entry which is preliminary data.</text>
</comment>
<protein>
    <submittedName>
        <fullName evidence="1">Uncharacterized protein</fullName>
    </submittedName>
</protein>
<keyword evidence="2" id="KW-1185">Reference proteome</keyword>
<dbReference type="Proteomes" id="UP001296104">
    <property type="component" value="Unassembled WGS sequence"/>
</dbReference>
<accession>A0AAI8YVZ5</accession>
<gene>
    <name evidence="1" type="ORF">LECACI_7A003001</name>
</gene>
<dbReference type="AlphaFoldDB" id="A0AAI8YVZ5"/>
<proteinExistence type="predicted"/>
<sequence length="409" mass="46307">MSWLPRTPQSSGALNLNPEQQLANSAIPTHHTMASICHRCAVRLRHAAQAAPTRAFSTTPAAQRAVPAFTESPNPELNELFSLIRTKLFLPNYLDRRERNLIFKEKYRQMLLDNPPTVEMGDEEFTLEPLDKRRDLPARCPTVRKALDIMMEKDSKDWHQLPTLMQGLKQGLNKPLRLETQEKIIRKAVHADQMGVILQCLETPERTGMDLKRDGVRRTLLYGLRELAQKKDWHRKATDKALRNANLVSRLLESEEHGGGRNLKENDPRTRPETVGIFLELAAVYAYRHAGAKDDTGLVKAYAERLTSCLERASVEPHGLNLVKRTKASEDRVSTHARQWPMLSAIPIWHGIFLAQKILGEDMPNNAIATKAIADYETRLNALAAELESDEPTPYGQEALAAWRACIRD</sequence>